<dbReference type="OrthoDB" id="9811244at2"/>
<dbReference type="GeneID" id="78354020"/>
<gene>
    <name evidence="1" type="ORF">SAMN05216508_12118</name>
</gene>
<dbReference type="GO" id="GO:0046872">
    <property type="term" value="F:metal ion binding"/>
    <property type="evidence" value="ECO:0007669"/>
    <property type="project" value="InterPro"/>
</dbReference>
<evidence type="ECO:0000313" key="2">
    <source>
        <dbReference type="Proteomes" id="UP000198817"/>
    </source>
</evidence>
<sequence length="116" mass="12922">MVTDGMQDRENGAAMSECSCGCGVHEKKERDAAEKKSLITRLKRIEGQIRGLERMIDEDAYCPDILTQSMAAAAALNSFNREVLSTHIKTCVMNDVRNGNDASVEELVKLLQKMMR</sequence>
<dbReference type="PANTHER" id="PTHR33677">
    <property type="entry name" value="TRANSCRIPTIONAL REPRESSOR FRMR-RELATED"/>
    <property type="match status" value="1"/>
</dbReference>
<dbReference type="STRING" id="155865.SAMN05216515_12218"/>
<protein>
    <submittedName>
        <fullName evidence="1">DNA-binding transcriptional regulator, FrmR family</fullName>
    </submittedName>
</protein>
<dbReference type="GO" id="GO:0003677">
    <property type="term" value="F:DNA binding"/>
    <property type="evidence" value="ECO:0007669"/>
    <property type="project" value="UniProtKB-KW"/>
</dbReference>
<keyword evidence="1" id="KW-0238">DNA-binding</keyword>
<dbReference type="InterPro" id="IPR003735">
    <property type="entry name" value="Metal_Tscrpt_repr"/>
</dbReference>
<organism evidence="1 2">
    <name type="scientific">Eubacterium pyruvativorans</name>
    <dbReference type="NCBI Taxonomy" id="155865"/>
    <lineage>
        <taxon>Bacteria</taxon>
        <taxon>Bacillati</taxon>
        <taxon>Bacillota</taxon>
        <taxon>Clostridia</taxon>
        <taxon>Eubacteriales</taxon>
        <taxon>Eubacteriaceae</taxon>
        <taxon>Eubacterium</taxon>
    </lineage>
</organism>
<dbReference type="GO" id="GO:0045892">
    <property type="term" value="P:negative regulation of DNA-templated transcription"/>
    <property type="evidence" value="ECO:0007669"/>
    <property type="project" value="UniProtKB-ARBA"/>
</dbReference>
<dbReference type="Proteomes" id="UP000198817">
    <property type="component" value="Unassembled WGS sequence"/>
</dbReference>
<accession>A0A1I7HPK7</accession>
<dbReference type="Pfam" id="PF02583">
    <property type="entry name" value="Trns_repr_metal"/>
    <property type="match status" value="1"/>
</dbReference>
<dbReference type="Gene3D" id="1.20.58.1000">
    <property type="entry name" value="Metal-sensitive repressor, helix protomer"/>
    <property type="match status" value="1"/>
</dbReference>
<reference evidence="1 2" key="1">
    <citation type="submission" date="2016-10" db="EMBL/GenBank/DDBJ databases">
        <authorList>
            <person name="de Groot N.N."/>
        </authorList>
    </citation>
    <scope>NUCLEOTIDE SEQUENCE [LARGE SCALE GENOMIC DNA]</scope>
    <source>
        <strain evidence="1 2">KHGC13</strain>
    </source>
</reference>
<proteinExistence type="predicted"/>
<keyword evidence="2" id="KW-1185">Reference proteome</keyword>
<dbReference type="EMBL" id="FPBT01000021">
    <property type="protein sequence ID" value="SFU62610.1"/>
    <property type="molecule type" value="Genomic_DNA"/>
</dbReference>
<dbReference type="RefSeq" id="WP_143004224.1">
    <property type="nucleotide sequence ID" value="NZ_CACWQI010000002.1"/>
</dbReference>
<name>A0A1I7HPK7_9FIRM</name>
<dbReference type="InterPro" id="IPR038390">
    <property type="entry name" value="Metal_Tscrpt_repr_sf"/>
</dbReference>
<dbReference type="AlphaFoldDB" id="A0A1I7HPK7"/>
<dbReference type="PANTHER" id="PTHR33677:SF3">
    <property type="entry name" value="COPPER-SENSING TRANSCRIPTIONAL REPRESSOR RICR"/>
    <property type="match status" value="1"/>
</dbReference>
<evidence type="ECO:0000313" key="1">
    <source>
        <dbReference type="EMBL" id="SFU62610.1"/>
    </source>
</evidence>